<keyword evidence="3 6" id="KW-0378">Hydrolase</keyword>
<keyword evidence="4" id="KW-1015">Disulfide bond</keyword>
<evidence type="ECO:0000256" key="3">
    <source>
        <dbReference type="ARBA" id="ARBA00022801"/>
    </source>
</evidence>
<dbReference type="EMBL" id="JBEDNZ010000024">
    <property type="protein sequence ID" value="KAL0811508.1"/>
    <property type="molecule type" value="Genomic_DNA"/>
</dbReference>
<gene>
    <name evidence="8" type="ORF">ABMA28_009900</name>
</gene>
<keyword evidence="5" id="KW-0325">Glycoprotein</keyword>
<evidence type="ECO:0000256" key="2">
    <source>
        <dbReference type="ARBA" id="ARBA00022487"/>
    </source>
</evidence>
<comment type="caution">
    <text evidence="8">The sequence shown here is derived from an EMBL/GenBank/DDBJ whole genome shotgun (WGS) entry which is preliminary data.</text>
</comment>
<dbReference type="AlphaFoldDB" id="A0ABD0SDW9"/>
<evidence type="ECO:0000256" key="6">
    <source>
        <dbReference type="RuleBase" id="RU361235"/>
    </source>
</evidence>
<proteinExistence type="inferred from homology"/>
<protein>
    <recommendedName>
        <fullName evidence="6">Carboxylic ester hydrolase</fullName>
        <ecNumber evidence="6">3.1.1.-</ecNumber>
    </recommendedName>
</protein>
<dbReference type="PANTHER" id="PTHR11559">
    <property type="entry name" value="CARBOXYLESTERASE"/>
    <property type="match status" value="1"/>
</dbReference>
<feature type="domain" description="Carboxylesterase type B" evidence="7">
    <location>
        <begin position="23"/>
        <end position="535"/>
    </location>
</feature>
<dbReference type="InterPro" id="IPR029058">
    <property type="entry name" value="AB_hydrolase_fold"/>
</dbReference>
<keyword evidence="2" id="KW-0719">Serine esterase</keyword>
<dbReference type="Pfam" id="PF00135">
    <property type="entry name" value="COesterase"/>
    <property type="match status" value="1"/>
</dbReference>
<reference evidence="8 9" key="1">
    <citation type="submission" date="2024-06" db="EMBL/GenBank/DDBJ databases">
        <title>A chromosome-level genome assembly of beet webworm, Loxostege sticticalis.</title>
        <authorList>
            <person name="Zhang Y."/>
        </authorList>
    </citation>
    <scope>NUCLEOTIDE SEQUENCE [LARGE SCALE GENOMIC DNA]</scope>
    <source>
        <strain evidence="8">AQ028</strain>
        <tissue evidence="8">Male pupae</tissue>
    </source>
</reference>
<dbReference type="SUPFAM" id="SSF53474">
    <property type="entry name" value="alpha/beta-Hydrolases"/>
    <property type="match status" value="1"/>
</dbReference>
<evidence type="ECO:0000256" key="5">
    <source>
        <dbReference type="ARBA" id="ARBA00023180"/>
    </source>
</evidence>
<comment type="similarity">
    <text evidence="1 6">Belongs to the type-B carboxylesterase/lipase family.</text>
</comment>
<dbReference type="PROSITE" id="PS00122">
    <property type="entry name" value="CARBOXYLESTERASE_B_1"/>
    <property type="match status" value="1"/>
</dbReference>
<dbReference type="Gene3D" id="3.40.50.1820">
    <property type="entry name" value="alpha/beta hydrolase"/>
    <property type="match status" value="1"/>
</dbReference>
<evidence type="ECO:0000256" key="1">
    <source>
        <dbReference type="ARBA" id="ARBA00005964"/>
    </source>
</evidence>
<dbReference type="InterPro" id="IPR002018">
    <property type="entry name" value="CarbesteraseB"/>
</dbReference>
<dbReference type="InterPro" id="IPR050309">
    <property type="entry name" value="Type-B_Carboxylest/Lipase"/>
</dbReference>
<dbReference type="Proteomes" id="UP001549921">
    <property type="component" value="Unassembled WGS sequence"/>
</dbReference>
<organism evidence="8 9">
    <name type="scientific">Loxostege sticticalis</name>
    <name type="common">Beet webworm moth</name>
    <dbReference type="NCBI Taxonomy" id="481309"/>
    <lineage>
        <taxon>Eukaryota</taxon>
        <taxon>Metazoa</taxon>
        <taxon>Ecdysozoa</taxon>
        <taxon>Arthropoda</taxon>
        <taxon>Hexapoda</taxon>
        <taxon>Insecta</taxon>
        <taxon>Pterygota</taxon>
        <taxon>Neoptera</taxon>
        <taxon>Endopterygota</taxon>
        <taxon>Lepidoptera</taxon>
        <taxon>Glossata</taxon>
        <taxon>Ditrysia</taxon>
        <taxon>Pyraloidea</taxon>
        <taxon>Crambidae</taxon>
        <taxon>Pyraustinae</taxon>
        <taxon>Loxostege</taxon>
    </lineage>
</organism>
<evidence type="ECO:0000313" key="9">
    <source>
        <dbReference type="Proteomes" id="UP001549921"/>
    </source>
</evidence>
<evidence type="ECO:0000313" key="8">
    <source>
        <dbReference type="EMBL" id="KAL0811508.1"/>
    </source>
</evidence>
<name>A0ABD0SDW9_LOXSC</name>
<sequence>MCVCVYVSGLCADPDLSGCEVAAKTEQGYVCGRKRKAANGEDYASFRGIPYAKQPLGELRFKELQPAEPFDGVFNATEAGPICAQVDVFYQPNGLVSPTGSGEDCIRINVHVPNGFLPDPGTNSSQGLPVLFWIHGGSFGYGSGDADVHGPEYLMTRDMILVTINYRLHALGFLSLDNEYIPGNNGLRDAVTALKWVQRNIQSFGGDPDKVTVAGQSAGGVMAHMLSISPAANGLFKQVIGSSGQSIASFYSYSQVYAKLVNAIFFIAAGINPLQTPKKLHDDLVAAPLEKILAGTKAILDTFGLVSFAPVIEGTTPRANFTTILPKSPEDLLDEGAGKEYPMIIGFCSNEAADFEQRLRAVAIETKLRLVPALTLPQNLLFSANILTVPVLTTKQLAEYFNVTFITLEKFLVAATDSYYKYPGMRLTQKRLSVGAAKTYIYQFGYPGERSPIKVSLNTTYPGAAHIEDITYFFRFNTFLGPQESNELEHTSNDNKMKDFMTTFIANFVINGSPADEENNWPPSQQELKFQNIETPLVYNFTDLTPYMKDKLEYFTRLYKIGLGE</sequence>
<evidence type="ECO:0000256" key="4">
    <source>
        <dbReference type="ARBA" id="ARBA00023157"/>
    </source>
</evidence>
<dbReference type="GO" id="GO:0052689">
    <property type="term" value="F:carboxylic ester hydrolase activity"/>
    <property type="evidence" value="ECO:0007669"/>
    <property type="project" value="UniProtKB-KW"/>
</dbReference>
<evidence type="ECO:0000259" key="7">
    <source>
        <dbReference type="Pfam" id="PF00135"/>
    </source>
</evidence>
<accession>A0ABD0SDW9</accession>
<dbReference type="InterPro" id="IPR019826">
    <property type="entry name" value="Carboxylesterase_B_AS"/>
</dbReference>
<dbReference type="EC" id="3.1.1.-" evidence="6"/>